<feature type="binding site" evidence="7">
    <location>
        <position position="84"/>
    </location>
    <ligand>
        <name>Zn(2+)</name>
        <dbReference type="ChEBI" id="CHEBI:29105"/>
    </ligand>
</feature>
<organism evidence="9 10">
    <name type="scientific">Physcomitrium patens</name>
    <name type="common">Spreading-leaved earth moss</name>
    <name type="synonym">Physcomitrella patens</name>
    <dbReference type="NCBI Taxonomy" id="3218"/>
    <lineage>
        <taxon>Eukaryota</taxon>
        <taxon>Viridiplantae</taxon>
        <taxon>Streptophyta</taxon>
        <taxon>Embryophyta</taxon>
        <taxon>Bryophyta</taxon>
        <taxon>Bryophytina</taxon>
        <taxon>Bryopsida</taxon>
        <taxon>Funariidae</taxon>
        <taxon>Funariales</taxon>
        <taxon>Funariaceae</taxon>
        <taxon>Physcomitrium</taxon>
    </lineage>
</organism>
<dbReference type="EnsemblPlants" id="Pp3c16_19250V3.6">
    <property type="protein sequence ID" value="Pp3c16_19250V3.6"/>
    <property type="gene ID" value="Pp3c16_19250"/>
</dbReference>
<evidence type="ECO:0000256" key="3">
    <source>
        <dbReference type="ARBA" id="ARBA00022723"/>
    </source>
</evidence>
<evidence type="ECO:0000313" key="9">
    <source>
        <dbReference type="EnsemblPlants" id="Pp3c16_19250V3.5"/>
    </source>
</evidence>
<comment type="function">
    <text evidence="8">Reversible hydration of carbon dioxide.</text>
</comment>
<reference evidence="9 10" key="2">
    <citation type="journal article" date="2018" name="Plant J.">
        <title>The Physcomitrella patens chromosome-scale assembly reveals moss genome structure and evolution.</title>
        <authorList>
            <person name="Lang D."/>
            <person name="Ullrich K.K."/>
            <person name="Murat F."/>
            <person name="Fuchs J."/>
            <person name="Jenkins J."/>
            <person name="Haas F.B."/>
            <person name="Piednoel M."/>
            <person name="Gundlach H."/>
            <person name="Van Bel M."/>
            <person name="Meyberg R."/>
            <person name="Vives C."/>
            <person name="Morata J."/>
            <person name="Symeonidi A."/>
            <person name="Hiss M."/>
            <person name="Muchero W."/>
            <person name="Kamisugi Y."/>
            <person name="Saleh O."/>
            <person name="Blanc G."/>
            <person name="Decker E.L."/>
            <person name="van Gessel N."/>
            <person name="Grimwood J."/>
            <person name="Hayes R.D."/>
            <person name="Graham S.W."/>
            <person name="Gunter L.E."/>
            <person name="McDaniel S.F."/>
            <person name="Hoernstein S.N.W."/>
            <person name="Larsson A."/>
            <person name="Li F.W."/>
            <person name="Perroud P.F."/>
            <person name="Phillips J."/>
            <person name="Ranjan P."/>
            <person name="Rokshar D.S."/>
            <person name="Rothfels C.J."/>
            <person name="Schneider L."/>
            <person name="Shu S."/>
            <person name="Stevenson D.W."/>
            <person name="Thummler F."/>
            <person name="Tillich M."/>
            <person name="Villarreal Aguilar J.C."/>
            <person name="Widiez T."/>
            <person name="Wong G.K."/>
            <person name="Wymore A."/>
            <person name="Zhang Y."/>
            <person name="Zimmer A.D."/>
            <person name="Quatrano R.S."/>
            <person name="Mayer K.F.X."/>
            <person name="Goodstein D."/>
            <person name="Casacuberta J.M."/>
            <person name="Vandepoele K."/>
            <person name="Reski R."/>
            <person name="Cuming A.C."/>
            <person name="Tuskan G.A."/>
            <person name="Maumus F."/>
            <person name="Salse J."/>
            <person name="Schmutz J."/>
            <person name="Rensing S.A."/>
        </authorList>
    </citation>
    <scope>NUCLEOTIDE SEQUENCE [LARGE SCALE GENOMIC DNA]</scope>
    <source>
        <strain evidence="9 10">cv. Gransden 2004</strain>
    </source>
</reference>
<reference evidence="9 10" key="1">
    <citation type="journal article" date="2008" name="Science">
        <title>The Physcomitrella genome reveals evolutionary insights into the conquest of land by plants.</title>
        <authorList>
            <person name="Rensing S."/>
            <person name="Lang D."/>
            <person name="Zimmer A."/>
            <person name="Terry A."/>
            <person name="Salamov A."/>
            <person name="Shapiro H."/>
            <person name="Nishiyama T."/>
            <person name="Perroud P.-F."/>
            <person name="Lindquist E."/>
            <person name="Kamisugi Y."/>
            <person name="Tanahashi T."/>
            <person name="Sakakibara K."/>
            <person name="Fujita T."/>
            <person name="Oishi K."/>
            <person name="Shin-I T."/>
            <person name="Kuroki Y."/>
            <person name="Toyoda A."/>
            <person name="Suzuki Y."/>
            <person name="Hashimoto A."/>
            <person name="Yamaguchi K."/>
            <person name="Sugano A."/>
            <person name="Kohara Y."/>
            <person name="Fujiyama A."/>
            <person name="Anterola A."/>
            <person name="Aoki S."/>
            <person name="Ashton N."/>
            <person name="Barbazuk W.B."/>
            <person name="Barker E."/>
            <person name="Bennetzen J."/>
            <person name="Bezanilla M."/>
            <person name="Blankenship R."/>
            <person name="Cho S.H."/>
            <person name="Dutcher S."/>
            <person name="Estelle M."/>
            <person name="Fawcett J.A."/>
            <person name="Gundlach H."/>
            <person name="Hanada K."/>
            <person name="Heyl A."/>
            <person name="Hicks K.A."/>
            <person name="Hugh J."/>
            <person name="Lohr M."/>
            <person name="Mayer K."/>
            <person name="Melkozernov A."/>
            <person name="Murata T."/>
            <person name="Nelson D."/>
            <person name="Pils B."/>
            <person name="Prigge M."/>
            <person name="Reiss B."/>
            <person name="Renner T."/>
            <person name="Rombauts S."/>
            <person name="Rushton P."/>
            <person name="Sanderfoot A."/>
            <person name="Schween G."/>
            <person name="Shiu S.-H."/>
            <person name="Stueber K."/>
            <person name="Theodoulou F.L."/>
            <person name="Tu H."/>
            <person name="Van de Peer Y."/>
            <person name="Verrier P.J."/>
            <person name="Waters E."/>
            <person name="Wood A."/>
            <person name="Yang L."/>
            <person name="Cove D."/>
            <person name="Cuming A."/>
            <person name="Hasebe M."/>
            <person name="Lucas S."/>
            <person name="Mishler D.B."/>
            <person name="Reski R."/>
            <person name="Grigoriev I."/>
            <person name="Quatrano R.S."/>
            <person name="Boore J.L."/>
        </authorList>
    </citation>
    <scope>NUCLEOTIDE SEQUENCE [LARGE SCALE GENOMIC DNA]</scope>
    <source>
        <strain evidence="9 10">cv. Gransden 2004</strain>
    </source>
</reference>
<dbReference type="Gramene" id="Pp3c16_19250V3.5">
    <property type="protein sequence ID" value="Pp3c16_19250V3.5"/>
    <property type="gene ID" value="Pp3c16_19250"/>
</dbReference>
<evidence type="ECO:0000256" key="5">
    <source>
        <dbReference type="ARBA" id="ARBA00023239"/>
    </source>
</evidence>
<dbReference type="EnsemblPlants" id="Pp3c16_19250V3.5">
    <property type="protein sequence ID" value="Pp3c16_19250V3.5"/>
    <property type="gene ID" value="Pp3c16_19250"/>
</dbReference>
<dbReference type="InterPro" id="IPR036874">
    <property type="entry name" value="Carbonic_anhydrase_sf"/>
</dbReference>
<dbReference type="EMBL" id="ABEU02000016">
    <property type="status" value="NOT_ANNOTATED_CDS"/>
    <property type="molecule type" value="Genomic_DNA"/>
</dbReference>
<dbReference type="GO" id="GO:0008270">
    <property type="term" value="F:zinc ion binding"/>
    <property type="evidence" value="ECO:0007669"/>
    <property type="project" value="UniProtKB-UniRule"/>
</dbReference>
<comment type="cofactor">
    <cofactor evidence="7">
        <name>Zn(2+)</name>
        <dbReference type="ChEBI" id="CHEBI:29105"/>
    </cofactor>
    <text evidence="7">Binds 1 zinc ion per subunit.</text>
</comment>
<feature type="binding site" evidence="7">
    <location>
        <position position="82"/>
    </location>
    <ligand>
        <name>Zn(2+)</name>
        <dbReference type="ChEBI" id="CHEBI:29105"/>
    </ligand>
</feature>
<keyword evidence="5 8" id="KW-0456">Lyase</keyword>
<comment type="similarity">
    <text evidence="1 8">Belongs to the beta-class carbonic anhydrase family.</text>
</comment>
<dbReference type="InterPro" id="IPR015892">
    <property type="entry name" value="Carbonic_anhydrase_CS"/>
</dbReference>
<protein>
    <recommendedName>
        <fullName evidence="2 8">Carbonic anhydrase</fullName>
        <ecNumber evidence="2 8">4.2.1.1</ecNumber>
    </recommendedName>
    <alternativeName>
        <fullName evidence="8">Carbonate dehydratase</fullName>
    </alternativeName>
</protein>
<sequence>MDQLSTPKAGRPHGLGEILNDGYALTDHVVVDENHTFDGNNDVIEKLITGFKTFKEGVFKQKPELYDKLRVGQEPKIMMITCADSRVCPTMLHGLEAGEAFIVRNVANLVPPCEESGQHHGTSAAIEYAVTVLNVRRVVYCLNSTW</sequence>
<dbReference type="EC" id="4.2.1.1" evidence="2 8"/>
<keyword evidence="4 7" id="KW-0862">Zinc</keyword>
<dbReference type="PANTHER" id="PTHR11002">
    <property type="entry name" value="CARBONIC ANHYDRASE"/>
    <property type="match status" value="1"/>
</dbReference>
<evidence type="ECO:0000256" key="1">
    <source>
        <dbReference type="ARBA" id="ARBA00006217"/>
    </source>
</evidence>
<proteinExistence type="inferred from homology"/>
<dbReference type="PANTHER" id="PTHR11002:SF76">
    <property type="entry name" value="CARBONIC ANHYDRASE"/>
    <property type="match status" value="1"/>
</dbReference>
<evidence type="ECO:0000313" key="10">
    <source>
        <dbReference type="Proteomes" id="UP000006727"/>
    </source>
</evidence>
<comment type="catalytic activity">
    <reaction evidence="6 8">
        <text>hydrogencarbonate + H(+) = CO2 + H2O</text>
        <dbReference type="Rhea" id="RHEA:10748"/>
        <dbReference type="ChEBI" id="CHEBI:15377"/>
        <dbReference type="ChEBI" id="CHEBI:15378"/>
        <dbReference type="ChEBI" id="CHEBI:16526"/>
        <dbReference type="ChEBI" id="CHEBI:17544"/>
        <dbReference type="EC" id="4.2.1.1"/>
    </reaction>
</comment>
<reference evidence="9" key="3">
    <citation type="submission" date="2020-12" db="UniProtKB">
        <authorList>
            <consortium name="EnsemblPlants"/>
        </authorList>
    </citation>
    <scope>IDENTIFICATION</scope>
</reference>
<dbReference type="SUPFAM" id="SSF53056">
    <property type="entry name" value="beta-carbonic anhydrase, cab"/>
    <property type="match status" value="1"/>
</dbReference>
<dbReference type="Gramene" id="Pp3c16_19250V3.6">
    <property type="protein sequence ID" value="Pp3c16_19250V3.6"/>
    <property type="gene ID" value="Pp3c16_19250"/>
</dbReference>
<keyword evidence="10" id="KW-1185">Reference proteome</keyword>
<dbReference type="GO" id="GO:0015976">
    <property type="term" value="P:carbon utilization"/>
    <property type="evidence" value="ECO:0007669"/>
    <property type="project" value="InterPro"/>
</dbReference>
<dbReference type="GO" id="GO:0004089">
    <property type="term" value="F:carbonate dehydratase activity"/>
    <property type="evidence" value="ECO:0007669"/>
    <property type="project" value="UniProtKB-UniRule"/>
</dbReference>
<dbReference type="Proteomes" id="UP000006727">
    <property type="component" value="Chromosome 16"/>
</dbReference>
<dbReference type="Pfam" id="PF00484">
    <property type="entry name" value="Pro_CA"/>
    <property type="match status" value="1"/>
</dbReference>
<dbReference type="PROSITE" id="PS00704">
    <property type="entry name" value="PROK_CO2_ANHYDRASE_1"/>
    <property type="match status" value="1"/>
</dbReference>
<evidence type="ECO:0000256" key="4">
    <source>
        <dbReference type="ARBA" id="ARBA00022833"/>
    </source>
</evidence>
<evidence type="ECO:0000256" key="6">
    <source>
        <dbReference type="ARBA" id="ARBA00048348"/>
    </source>
</evidence>
<gene>
    <name evidence="9" type="primary">LOC112293188</name>
</gene>
<dbReference type="AlphaFoldDB" id="A0A7I4F6T5"/>
<keyword evidence="3 7" id="KW-0479">Metal-binding</keyword>
<name>A0A7I4F6T5_PHYPA</name>
<accession>A0A7I4F6T5</accession>
<dbReference type="InterPro" id="IPR001765">
    <property type="entry name" value="Carbonic_anhydrase"/>
</dbReference>
<evidence type="ECO:0000256" key="7">
    <source>
        <dbReference type="PIRSR" id="PIRSR601765-1"/>
    </source>
</evidence>
<evidence type="ECO:0000256" key="2">
    <source>
        <dbReference type="ARBA" id="ARBA00012925"/>
    </source>
</evidence>
<dbReference type="Gene3D" id="3.40.1050.10">
    <property type="entry name" value="Carbonic anhydrase"/>
    <property type="match status" value="1"/>
</dbReference>
<evidence type="ECO:0000256" key="8">
    <source>
        <dbReference type="RuleBase" id="RU003956"/>
    </source>
</evidence>
<dbReference type="SMART" id="SM00947">
    <property type="entry name" value="Pro_CA"/>
    <property type="match status" value="1"/>
</dbReference>